<dbReference type="SUPFAM" id="SSF51366">
    <property type="entry name" value="Ribulose-phoshate binding barrel"/>
    <property type="match status" value="1"/>
</dbReference>
<accession>A0A1I0HSI8</accession>
<evidence type="ECO:0000256" key="5">
    <source>
        <dbReference type="ARBA" id="ARBA00022723"/>
    </source>
</evidence>
<dbReference type="AlphaFoldDB" id="A0A1I0HSI8"/>
<dbReference type="Proteomes" id="UP000198508">
    <property type="component" value="Unassembled WGS sequence"/>
</dbReference>
<evidence type="ECO:0000256" key="6">
    <source>
        <dbReference type="ARBA" id="ARBA00022833"/>
    </source>
</evidence>
<dbReference type="GO" id="GO:0006091">
    <property type="term" value="P:generation of precursor metabolites and energy"/>
    <property type="evidence" value="ECO:0007669"/>
    <property type="project" value="UniProtKB-ARBA"/>
</dbReference>
<comment type="cofactor">
    <cofactor evidence="2">
        <name>Zn(2+)</name>
        <dbReference type="ChEBI" id="CHEBI:29105"/>
    </cofactor>
</comment>
<dbReference type="STRING" id="460384.SAMN05216313_11789"/>
<dbReference type="GO" id="GO:0006163">
    <property type="term" value="P:purine nucleotide metabolic process"/>
    <property type="evidence" value="ECO:0007669"/>
    <property type="project" value="UniProtKB-ARBA"/>
</dbReference>
<evidence type="ECO:0000256" key="3">
    <source>
        <dbReference type="ARBA" id="ARBA00001954"/>
    </source>
</evidence>
<name>A0A1I0HSI8_9FIRM</name>
<keyword evidence="6" id="KW-0862">Zinc</keyword>
<keyword evidence="9" id="KW-0413">Isomerase</keyword>
<keyword evidence="8" id="KW-0464">Manganese</keyword>
<keyword evidence="12" id="KW-1185">Reference proteome</keyword>
<dbReference type="InterPro" id="IPR000056">
    <property type="entry name" value="Ribul_P_3_epim-like"/>
</dbReference>
<comment type="subunit">
    <text evidence="4">Homodimer.</text>
</comment>
<dbReference type="GO" id="GO:0005975">
    <property type="term" value="P:carbohydrate metabolic process"/>
    <property type="evidence" value="ECO:0007669"/>
    <property type="project" value="InterPro"/>
</dbReference>
<dbReference type="GO" id="GO:0046496">
    <property type="term" value="P:nicotinamide nucleotide metabolic process"/>
    <property type="evidence" value="ECO:0007669"/>
    <property type="project" value="UniProtKB-ARBA"/>
</dbReference>
<protein>
    <submittedName>
        <fullName evidence="11">Ribulose-phosphate 3-epimerase</fullName>
    </submittedName>
</protein>
<evidence type="ECO:0000256" key="7">
    <source>
        <dbReference type="ARBA" id="ARBA00023004"/>
    </source>
</evidence>
<dbReference type="GO" id="GO:0016857">
    <property type="term" value="F:racemase and epimerase activity, acting on carbohydrates and derivatives"/>
    <property type="evidence" value="ECO:0007669"/>
    <property type="project" value="InterPro"/>
</dbReference>
<dbReference type="Pfam" id="PF00834">
    <property type="entry name" value="Ribul_P_3_epim"/>
    <property type="match status" value="1"/>
</dbReference>
<dbReference type="GO" id="GO:0046872">
    <property type="term" value="F:metal ion binding"/>
    <property type="evidence" value="ECO:0007669"/>
    <property type="project" value="UniProtKB-KW"/>
</dbReference>
<evidence type="ECO:0000256" key="9">
    <source>
        <dbReference type="ARBA" id="ARBA00023235"/>
    </source>
</evidence>
<dbReference type="CDD" id="cd00429">
    <property type="entry name" value="RPE"/>
    <property type="match status" value="1"/>
</dbReference>
<dbReference type="InterPro" id="IPR011060">
    <property type="entry name" value="RibuloseP-bd_barrel"/>
</dbReference>
<evidence type="ECO:0000256" key="8">
    <source>
        <dbReference type="ARBA" id="ARBA00023211"/>
    </source>
</evidence>
<comment type="cofactor">
    <cofactor evidence="3">
        <name>Fe(2+)</name>
        <dbReference type="ChEBI" id="CHEBI:29033"/>
    </cofactor>
</comment>
<proteinExistence type="predicted"/>
<comment type="cofactor">
    <cofactor evidence="1">
        <name>Mn(2+)</name>
        <dbReference type="ChEBI" id="CHEBI:29035"/>
    </cofactor>
</comment>
<dbReference type="InterPro" id="IPR013785">
    <property type="entry name" value="Aldolase_TIM"/>
</dbReference>
<evidence type="ECO:0000256" key="4">
    <source>
        <dbReference type="ARBA" id="ARBA00011738"/>
    </source>
</evidence>
<evidence type="ECO:0000256" key="2">
    <source>
        <dbReference type="ARBA" id="ARBA00001947"/>
    </source>
</evidence>
<dbReference type="FunFam" id="3.20.20.70:FF:000191">
    <property type="entry name" value="ribulose-phosphate 3-epimerase isoform X2"/>
    <property type="match status" value="1"/>
</dbReference>
<dbReference type="GO" id="GO:1901135">
    <property type="term" value="P:carbohydrate derivative metabolic process"/>
    <property type="evidence" value="ECO:0007669"/>
    <property type="project" value="UniProtKB-ARBA"/>
</dbReference>
<organism evidence="11 12">
    <name type="scientific">Enterocloster lavalensis</name>
    <dbReference type="NCBI Taxonomy" id="460384"/>
    <lineage>
        <taxon>Bacteria</taxon>
        <taxon>Bacillati</taxon>
        <taxon>Bacillota</taxon>
        <taxon>Clostridia</taxon>
        <taxon>Lachnospirales</taxon>
        <taxon>Lachnospiraceae</taxon>
        <taxon>Enterocloster</taxon>
    </lineage>
</organism>
<evidence type="ECO:0000313" key="12">
    <source>
        <dbReference type="Proteomes" id="UP000198508"/>
    </source>
</evidence>
<reference evidence="12" key="1">
    <citation type="submission" date="2016-10" db="EMBL/GenBank/DDBJ databases">
        <authorList>
            <person name="Varghese N."/>
            <person name="Submissions S."/>
        </authorList>
    </citation>
    <scope>NUCLEOTIDE SEQUENCE [LARGE SCALE GENOMIC DNA]</scope>
    <source>
        <strain evidence="12">NLAE-zl-G277</strain>
    </source>
</reference>
<keyword evidence="5" id="KW-0479">Metal-binding</keyword>
<keyword evidence="10" id="KW-0119">Carbohydrate metabolism</keyword>
<evidence type="ECO:0000313" key="11">
    <source>
        <dbReference type="EMBL" id="SET86998.1"/>
    </source>
</evidence>
<keyword evidence="7" id="KW-0408">Iron</keyword>
<sequence length="225" mass="25371">MINTASIINVPFLRMKEDLDAMVAGGVRYFHIDLMDGHYVPNLCMPIKLIRELKDAYPQVAMDVHVMVTDPCAYIERLKEAGADYMVFHTDSTNFVRRTINEIHKAGMKAGIVINPSQRIDHIAPYAEYVDMVMLMAVEPGFAGQPLLEGSMERLQEIADLRRQYGCKFLISVDGGIDHERCLRCREIGVDMIVGTVHNIFKQPDGLKSACMRFEREFGETAGGE</sequence>
<dbReference type="RefSeq" id="WP_092365890.1">
    <property type="nucleotide sequence ID" value="NZ_DAINWJ010000062.1"/>
</dbReference>
<evidence type="ECO:0000256" key="10">
    <source>
        <dbReference type="ARBA" id="ARBA00023277"/>
    </source>
</evidence>
<dbReference type="PANTHER" id="PTHR11749">
    <property type="entry name" value="RIBULOSE-5-PHOSPHATE-3-EPIMERASE"/>
    <property type="match status" value="1"/>
</dbReference>
<dbReference type="Gene3D" id="3.20.20.70">
    <property type="entry name" value="Aldolase class I"/>
    <property type="match status" value="1"/>
</dbReference>
<dbReference type="EMBL" id="FOIM01000017">
    <property type="protein sequence ID" value="SET86998.1"/>
    <property type="molecule type" value="Genomic_DNA"/>
</dbReference>
<evidence type="ECO:0000256" key="1">
    <source>
        <dbReference type="ARBA" id="ARBA00001936"/>
    </source>
</evidence>
<gene>
    <name evidence="11" type="ORF">SAMN05216313_11789</name>
</gene>
<dbReference type="NCBIfam" id="NF004076">
    <property type="entry name" value="PRK05581.1-4"/>
    <property type="match status" value="1"/>
</dbReference>